<dbReference type="GeneID" id="116205594"/>
<name>A0A2I0IF26_PUNGR</name>
<comment type="caution">
    <text evidence="6">The sequence shown here is derived from an EMBL/GenBank/DDBJ whole genome shotgun (WGS) entry which is preliminary data.</text>
</comment>
<dbReference type="AlphaFoldDB" id="A0A2I0IF26"/>
<dbReference type="Pfam" id="PF03634">
    <property type="entry name" value="TCP"/>
    <property type="match status" value="1"/>
</dbReference>
<evidence type="ECO:0000256" key="5">
    <source>
        <dbReference type="ARBA" id="ARBA00023242"/>
    </source>
</evidence>
<dbReference type="InterPro" id="IPR005333">
    <property type="entry name" value="Transcription_factor_TCP"/>
</dbReference>
<gene>
    <name evidence="6" type="ORF">CRG98_037022</name>
</gene>
<dbReference type="GO" id="GO:2000032">
    <property type="term" value="P:regulation of secondary shoot formation"/>
    <property type="evidence" value="ECO:0007669"/>
    <property type="project" value="TreeGrafter"/>
</dbReference>
<dbReference type="GO" id="GO:0005634">
    <property type="term" value="C:nucleus"/>
    <property type="evidence" value="ECO:0007669"/>
    <property type="project" value="UniProtKB-SubCell"/>
</dbReference>
<dbReference type="InterPro" id="IPR017887">
    <property type="entry name" value="TF_TCP_subgr"/>
</dbReference>
<comment type="subcellular location">
    <subcellularLocation>
        <location evidence="1">Nucleus</location>
    </subcellularLocation>
</comment>
<evidence type="ECO:0000313" key="6">
    <source>
        <dbReference type="EMBL" id="PKI42577.1"/>
    </source>
</evidence>
<keyword evidence="2" id="KW-0805">Transcription regulation</keyword>
<dbReference type="PANTHER" id="PTHR31072:SF240">
    <property type="entry name" value="TRANSCRIPTION FACTOR TCP10"/>
    <property type="match status" value="1"/>
</dbReference>
<dbReference type="Proteomes" id="UP000233551">
    <property type="component" value="Unassembled WGS sequence"/>
</dbReference>
<proteinExistence type="predicted"/>
<keyword evidence="5" id="KW-0539">Nucleus</keyword>
<dbReference type="GO" id="GO:0043565">
    <property type="term" value="F:sequence-specific DNA binding"/>
    <property type="evidence" value="ECO:0007669"/>
    <property type="project" value="TreeGrafter"/>
</dbReference>
<reference evidence="6 7" key="1">
    <citation type="submission" date="2017-11" db="EMBL/GenBank/DDBJ databases">
        <title>De-novo sequencing of pomegranate (Punica granatum L.) genome.</title>
        <authorList>
            <person name="Akparov Z."/>
            <person name="Amiraslanov A."/>
            <person name="Hajiyeva S."/>
            <person name="Abbasov M."/>
            <person name="Kaur K."/>
            <person name="Hamwieh A."/>
            <person name="Solovyev V."/>
            <person name="Salamov A."/>
            <person name="Braich B."/>
            <person name="Kosarev P."/>
            <person name="Mahmoud A."/>
            <person name="Hajiyev E."/>
            <person name="Babayeva S."/>
            <person name="Izzatullayeva V."/>
            <person name="Mammadov A."/>
            <person name="Mammadov A."/>
            <person name="Sharifova S."/>
            <person name="Ojaghi J."/>
            <person name="Eynullazada K."/>
            <person name="Bayramov B."/>
            <person name="Abdulazimova A."/>
            <person name="Shahmuradov I."/>
        </authorList>
    </citation>
    <scope>NUCLEOTIDE SEQUENCE [LARGE SCALE GENOMIC DNA]</scope>
    <source>
        <strain evidence="7">cv. AG2017</strain>
        <tissue evidence="6">Leaf</tissue>
    </source>
</reference>
<evidence type="ECO:0000256" key="2">
    <source>
        <dbReference type="ARBA" id="ARBA00023015"/>
    </source>
</evidence>
<keyword evidence="7" id="KW-1185">Reference proteome</keyword>
<dbReference type="OrthoDB" id="1927134at2759"/>
<dbReference type="GO" id="GO:0003700">
    <property type="term" value="F:DNA-binding transcription factor activity"/>
    <property type="evidence" value="ECO:0007669"/>
    <property type="project" value="InterPro"/>
</dbReference>
<keyword evidence="4" id="KW-0804">Transcription</keyword>
<evidence type="ECO:0000313" key="7">
    <source>
        <dbReference type="Proteomes" id="UP000233551"/>
    </source>
</evidence>
<dbReference type="STRING" id="22663.A0A2I0IF26"/>
<evidence type="ECO:0000256" key="3">
    <source>
        <dbReference type="ARBA" id="ARBA00023125"/>
    </source>
</evidence>
<accession>A0A2I0IF26</accession>
<organism evidence="6 7">
    <name type="scientific">Punica granatum</name>
    <name type="common">Pomegranate</name>
    <dbReference type="NCBI Taxonomy" id="22663"/>
    <lineage>
        <taxon>Eukaryota</taxon>
        <taxon>Viridiplantae</taxon>
        <taxon>Streptophyta</taxon>
        <taxon>Embryophyta</taxon>
        <taxon>Tracheophyta</taxon>
        <taxon>Spermatophyta</taxon>
        <taxon>Magnoliopsida</taxon>
        <taxon>eudicotyledons</taxon>
        <taxon>Gunneridae</taxon>
        <taxon>Pentapetalae</taxon>
        <taxon>rosids</taxon>
        <taxon>malvids</taxon>
        <taxon>Myrtales</taxon>
        <taxon>Lythraceae</taxon>
        <taxon>Punica</taxon>
    </lineage>
</organism>
<protein>
    <submittedName>
        <fullName evidence="6">Uncharacterized protein</fullName>
    </submittedName>
</protein>
<dbReference type="PANTHER" id="PTHR31072">
    <property type="entry name" value="TRANSCRIPTION FACTOR TCP4-RELATED"/>
    <property type="match status" value="1"/>
</dbReference>
<evidence type="ECO:0000256" key="1">
    <source>
        <dbReference type="ARBA" id="ARBA00004123"/>
    </source>
</evidence>
<sequence>MGIMKGSGGGGGGEIVQVQGGHIVRATSRKDRHSKVYTSKGPRDRRVRLSAHTAIQFYDVQDRLGFDRPSKAVDWLIRKAKSSIDKLADLPPWHPNSTSTAGPTAAATSSSGEMPLAEQPELAGGYAGAGSSSFMPPPPQLDDSDTMKLFFPTSNAEPSQSISFTGYSVPHEMVARAPQQSEDLGLSLHSFQDSSGGLQSSSSRALFVGTGADAFEPGCSHYPRMMGWGGDAGTEEGRGGSSQGFFMNQGGGSALMMVNPQRGPLQSSFTGGFDELPIAIPSDNHHQKPPVVAVHQPPFFGGRLGSDSLSGFYFPTRVHGSSGNEEPSGIVSGRPSSSASPSSSHR</sequence>
<dbReference type="EMBL" id="PGOL01003144">
    <property type="protein sequence ID" value="PKI42577.1"/>
    <property type="molecule type" value="Genomic_DNA"/>
</dbReference>
<keyword evidence="3" id="KW-0238">DNA-binding</keyword>
<evidence type="ECO:0000256" key="4">
    <source>
        <dbReference type="ARBA" id="ARBA00023163"/>
    </source>
</evidence>
<dbReference type="PROSITE" id="PS51369">
    <property type="entry name" value="TCP"/>
    <property type="match status" value="1"/>
</dbReference>